<dbReference type="AlphaFoldDB" id="A0A0R1WT57"/>
<keyword evidence="2" id="KW-1185">Reference proteome</keyword>
<dbReference type="PATRIC" id="fig|1423755.3.peg.763"/>
<protein>
    <recommendedName>
        <fullName evidence="3">Helix-turn-helix type 11 domain-containing protein</fullName>
    </recommendedName>
</protein>
<dbReference type="Gene3D" id="1.10.10.10">
    <property type="entry name" value="Winged helix-like DNA-binding domain superfamily/Winged helix DNA-binding domain"/>
    <property type="match status" value="1"/>
</dbReference>
<evidence type="ECO:0000313" key="2">
    <source>
        <dbReference type="Proteomes" id="UP000051054"/>
    </source>
</evidence>
<dbReference type="InterPro" id="IPR036388">
    <property type="entry name" value="WH-like_DNA-bd_sf"/>
</dbReference>
<dbReference type="Proteomes" id="UP000051054">
    <property type="component" value="Unassembled WGS sequence"/>
</dbReference>
<gene>
    <name evidence="1" type="ORF">FC40_GL000710</name>
</gene>
<dbReference type="EMBL" id="AZGD01000090">
    <property type="protein sequence ID" value="KRM18921.1"/>
    <property type="molecule type" value="Genomic_DNA"/>
</dbReference>
<evidence type="ECO:0000313" key="1">
    <source>
        <dbReference type="EMBL" id="KRM18921.1"/>
    </source>
</evidence>
<organism evidence="1 2">
    <name type="scientific">Ligilactobacillus hayakitensis DSM 18933 = JCM 14209</name>
    <dbReference type="NCBI Taxonomy" id="1423755"/>
    <lineage>
        <taxon>Bacteria</taxon>
        <taxon>Bacillati</taxon>
        <taxon>Bacillota</taxon>
        <taxon>Bacilli</taxon>
        <taxon>Lactobacillales</taxon>
        <taxon>Lactobacillaceae</taxon>
        <taxon>Ligilactobacillus</taxon>
    </lineage>
</organism>
<sequence>MKKEQKLLNNLPVDNLSKIIYDLIRSGRREKPVSTEHLMKVTNLSRRELRRKITNLIFNNNVPIGTSRRRGGYYIIRDDEDLRETVMPLQSQINEELRRINRIKDNYKGDE</sequence>
<dbReference type="RefSeq" id="WP_025022503.1">
    <property type="nucleotide sequence ID" value="NZ_BAML01000014.1"/>
</dbReference>
<dbReference type="STRING" id="1423755.FC40_GL000710"/>
<proteinExistence type="predicted"/>
<name>A0A0R1WT57_9LACO</name>
<accession>A0A0R1WT57</accession>
<evidence type="ECO:0008006" key="3">
    <source>
        <dbReference type="Google" id="ProtNLM"/>
    </source>
</evidence>
<reference evidence="1 2" key="1">
    <citation type="journal article" date="2015" name="Genome Announc.">
        <title>Expanding the biotechnology potential of lactobacilli through comparative genomics of 213 strains and associated genera.</title>
        <authorList>
            <person name="Sun Z."/>
            <person name="Harris H.M."/>
            <person name="McCann A."/>
            <person name="Guo C."/>
            <person name="Argimon S."/>
            <person name="Zhang W."/>
            <person name="Yang X."/>
            <person name="Jeffery I.B."/>
            <person name="Cooney J.C."/>
            <person name="Kagawa T.F."/>
            <person name="Liu W."/>
            <person name="Song Y."/>
            <person name="Salvetti E."/>
            <person name="Wrobel A."/>
            <person name="Rasinkangas P."/>
            <person name="Parkhill J."/>
            <person name="Rea M.C."/>
            <person name="O'Sullivan O."/>
            <person name="Ritari J."/>
            <person name="Douillard F.P."/>
            <person name="Paul Ross R."/>
            <person name="Yang R."/>
            <person name="Briner A.E."/>
            <person name="Felis G.E."/>
            <person name="de Vos W.M."/>
            <person name="Barrangou R."/>
            <person name="Klaenhammer T.R."/>
            <person name="Caufield P.W."/>
            <person name="Cui Y."/>
            <person name="Zhang H."/>
            <person name="O'Toole P.W."/>
        </authorList>
    </citation>
    <scope>NUCLEOTIDE SEQUENCE [LARGE SCALE GENOMIC DNA]</scope>
    <source>
        <strain evidence="1 2">DSM 18933</strain>
    </source>
</reference>
<comment type="caution">
    <text evidence="1">The sequence shown here is derived from an EMBL/GenBank/DDBJ whole genome shotgun (WGS) entry which is preliminary data.</text>
</comment>